<keyword evidence="2" id="KW-1185">Reference proteome</keyword>
<accession>A0A369CDC6</accession>
<reference evidence="1 2" key="1">
    <citation type="submission" date="2018-07" db="EMBL/GenBank/DDBJ databases">
        <title>Genomic Encyclopedia of Type Strains, Phase IV (KMG-IV): sequencing the most valuable type-strain genomes for metagenomic binning, comparative biology and taxonomic classification.</title>
        <authorList>
            <person name="Goeker M."/>
        </authorList>
    </citation>
    <scope>NUCLEOTIDE SEQUENCE [LARGE SCALE GENOMIC DNA]</scope>
    <source>
        <strain evidence="1 2">DSM 26407</strain>
    </source>
</reference>
<sequence length="100" mass="11058">MKVEIGSFLATIHRVSAPEATTWCAWYRNYLLSTNDRIGLYLLKAFPIQVLQLFTDMTPPQIDACTPSQLEGLARLCIDLNPQVGGLVADVLGNPTETLH</sequence>
<evidence type="ECO:0000313" key="2">
    <source>
        <dbReference type="Proteomes" id="UP000252707"/>
    </source>
</evidence>
<protein>
    <submittedName>
        <fullName evidence="1">Uncharacterized protein</fullName>
    </submittedName>
</protein>
<proteinExistence type="predicted"/>
<evidence type="ECO:0000313" key="1">
    <source>
        <dbReference type="EMBL" id="RCX31703.1"/>
    </source>
</evidence>
<gene>
    <name evidence="1" type="ORF">DFQ59_10250</name>
</gene>
<dbReference type="AlphaFoldDB" id="A0A369CDC6"/>
<comment type="caution">
    <text evidence="1">The sequence shown here is derived from an EMBL/GenBank/DDBJ whole genome shotgun (WGS) entry which is preliminary data.</text>
</comment>
<name>A0A369CDC6_9GAMM</name>
<dbReference type="Proteomes" id="UP000252707">
    <property type="component" value="Unassembled WGS sequence"/>
</dbReference>
<organism evidence="1 2">
    <name type="scientific">Thioalbus denitrificans</name>
    <dbReference type="NCBI Taxonomy" id="547122"/>
    <lineage>
        <taxon>Bacteria</taxon>
        <taxon>Pseudomonadati</taxon>
        <taxon>Pseudomonadota</taxon>
        <taxon>Gammaproteobacteria</taxon>
        <taxon>Chromatiales</taxon>
        <taxon>Ectothiorhodospiraceae</taxon>
        <taxon>Thioalbus</taxon>
    </lineage>
</organism>
<dbReference type="EMBL" id="QPJY01000002">
    <property type="protein sequence ID" value="RCX31703.1"/>
    <property type="molecule type" value="Genomic_DNA"/>
</dbReference>
<dbReference type="RefSeq" id="WP_114278558.1">
    <property type="nucleotide sequence ID" value="NZ_QPJY01000002.1"/>
</dbReference>